<gene>
    <name evidence="1" type="ORF">H9Y05_12785</name>
</gene>
<dbReference type="Proteomes" id="UP000652681">
    <property type="component" value="Unassembled WGS sequence"/>
</dbReference>
<dbReference type="AlphaFoldDB" id="A0A8J6TY27"/>
<name>A0A8J6TY27_9FLAO</name>
<reference evidence="1" key="1">
    <citation type="submission" date="2020-09" db="EMBL/GenBank/DDBJ databases">
        <title>Taishania pollutisoli gen. nov., sp. nov., Isolated from Tetrabromobisphenol A-Contaminated Soil.</title>
        <authorList>
            <person name="Chen Q."/>
        </authorList>
    </citation>
    <scope>NUCLEOTIDE SEQUENCE</scope>
    <source>
        <strain evidence="1">CZZ-1</strain>
    </source>
</reference>
<accession>A0A8J6TY27</accession>
<comment type="caution">
    <text evidence="1">The sequence shown here is derived from an EMBL/GenBank/DDBJ whole genome shotgun (WGS) entry which is preliminary data.</text>
</comment>
<proteinExistence type="predicted"/>
<evidence type="ECO:0000313" key="2">
    <source>
        <dbReference type="Proteomes" id="UP000652681"/>
    </source>
</evidence>
<evidence type="ECO:0000313" key="1">
    <source>
        <dbReference type="EMBL" id="MBC9813346.1"/>
    </source>
</evidence>
<keyword evidence="2" id="KW-1185">Reference proteome</keyword>
<dbReference type="RefSeq" id="WP_163492683.1">
    <property type="nucleotide sequence ID" value="NZ_JACVEL010000009.1"/>
</dbReference>
<protein>
    <submittedName>
        <fullName evidence="1">Uncharacterized protein</fullName>
    </submittedName>
</protein>
<dbReference type="EMBL" id="JACVEL010000009">
    <property type="protein sequence ID" value="MBC9813346.1"/>
    <property type="molecule type" value="Genomic_DNA"/>
</dbReference>
<sequence length="289" mass="33784">MKAGLFLIYFSTICISLGYSQSFEDKIKEVYSFKIADLTAKDLEVKYKQLDNFWQELNADTTAYLPKVRKELVKTGYSSYFYFDMSSYLEMHSIRENDKRIIEKALKNIQWTELSTWELIEKLRDFSVSGIDVTDVTFQLLKQERVKIVNPDTGESFNQGKILAYLLLPLKRELYLKKIVAYFEQTTPESQRSIVTLLWMTNTTFGNSQLETIASTCKDIDVRSYASRLMKRFPPNDAELTAYKDVLPDVRKITLTGVYNNALFNWDSKSWDQLILCSKLMHYYVCVMD</sequence>
<organism evidence="1 2">
    <name type="scientific">Taishania pollutisoli</name>
    <dbReference type="NCBI Taxonomy" id="2766479"/>
    <lineage>
        <taxon>Bacteria</taxon>
        <taxon>Pseudomonadati</taxon>
        <taxon>Bacteroidota</taxon>
        <taxon>Flavobacteriia</taxon>
        <taxon>Flavobacteriales</taxon>
        <taxon>Crocinitomicaceae</taxon>
        <taxon>Taishania</taxon>
    </lineage>
</organism>